<organism evidence="1 2">
    <name type="scientific">Trichlorobacter ammonificans</name>
    <dbReference type="NCBI Taxonomy" id="2916410"/>
    <lineage>
        <taxon>Bacteria</taxon>
        <taxon>Pseudomonadati</taxon>
        <taxon>Thermodesulfobacteriota</taxon>
        <taxon>Desulfuromonadia</taxon>
        <taxon>Geobacterales</taxon>
        <taxon>Geobacteraceae</taxon>
        <taxon>Trichlorobacter</taxon>
    </lineage>
</organism>
<keyword evidence="2" id="KW-1185">Reference proteome</keyword>
<proteinExistence type="predicted"/>
<accession>A0ABM9D5D7</accession>
<protein>
    <submittedName>
        <fullName evidence="1">Uncharacterized protein</fullName>
    </submittedName>
</protein>
<evidence type="ECO:0000313" key="1">
    <source>
        <dbReference type="EMBL" id="CAH2030454.1"/>
    </source>
</evidence>
<evidence type="ECO:0000313" key="2">
    <source>
        <dbReference type="Proteomes" id="UP001295463"/>
    </source>
</evidence>
<reference evidence="1 2" key="1">
    <citation type="submission" date="2022-03" db="EMBL/GenBank/DDBJ databases">
        <authorList>
            <person name="Koch H."/>
        </authorList>
    </citation>
    <scope>NUCLEOTIDE SEQUENCE [LARGE SCALE GENOMIC DNA]</scope>
    <source>
        <strain evidence="1 2">G1</strain>
    </source>
</reference>
<gene>
    <name evidence="1" type="ORF">GEAMG1_0642</name>
</gene>
<name>A0ABM9D5D7_9BACT</name>
<sequence>MKHGDAEQRRKPNIRDNGTRITRMRRIGSDFKTFFWCEVSGQSAQIRPFPRAFMAFFRVFRCPVLQK</sequence>
<dbReference type="Proteomes" id="UP001295463">
    <property type="component" value="Chromosome"/>
</dbReference>
<dbReference type="EMBL" id="OW150024">
    <property type="protein sequence ID" value="CAH2030454.1"/>
    <property type="molecule type" value="Genomic_DNA"/>
</dbReference>